<dbReference type="SUPFAM" id="SSF49373">
    <property type="entry name" value="Invasin/intimin cell-adhesion fragments"/>
    <property type="match status" value="1"/>
</dbReference>
<gene>
    <name evidence="2" type="ORF">RT723_01400</name>
</gene>
<proteinExistence type="predicted"/>
<dbReference type="InterPro" id="IPR008964">
    <property type="entry name" value="Invasin/intimin_cell_adhesion"/>
</dbReference>
<feature type="domain" description="BIG2" evidence="1">
    <location>
        <begin position="523"/>
        <end position="612"/>
    </location>
</feature>
<dbReference type="EMBL" id="JAWCUA010000001">
    <property type="protein sequence ID" value="MDU0111687.1"/>
    <property type="molecule type" value="Genomic_DNA"/>
</dbReference>
<feature type="domain" description="BIG2" evidence="1">
    <location>
        <begin position="617"/>
        <end position="703"/>
    </location>
</feature>
<keyword evidence="3" id="KW-1185">Reference proteome</keyword>
<feature type="domain" description="BIG2" evidence="1">
    <location>
        <begin position="325"/>
        <end position="412"/>
    </location>
</feature>
<feature type="domain" description="BIG2" evidence="1">
    <location>
        <begin position="227"/>
        <end position="307"/>
    </location>
</feature>
<dbReference type="InterPro" id="IPR003343">
    <property type="entry name" value="Big_2"/>
</dbReference>
<feature type="domain" description="BIG2" evidence="1">
    <location>
        <begin position="826"/>
        <end position="918"/>
    </location>
</feature>
<comment type="caution">
    <text evidence="2">The sequence shown here is derived from an EMBL/GenBank/DDBJ whole genome shotgun (WGS) entry which is preliminary data.</text>
</comment>
<evidence type="ECO:0000313" key="3">
    <source>
        <dbReference type="Proteomes" id="UP001257914"/>
    </source>
</evidence>
<reference evidence="2 3" key="1">
    <citation type="submission" date="2023-10" db="EMBL/GenBank/DDBJ databases">
        <title>Psychrosphaera aquimaarina strain SW33 isolated from seawater.</title>
        <authorList>
            <person name="Bayburt H."/>
            <person name="Kim J.M."/>
            <person name="Choi B.J."/>
            <person name="Jeon C.O."/>
        </authorList>
    </citation>
    <scope>NUCLEOTIDE SEQUENCE [LARGE SCALE GENOMIC DNA]</scope>
    <source>
        <strain evidence="2 3">KCTC 52743</strain>
    </source>
</reference>
<dbReference type="Gene3D" id="2.60.40.1080">
    <property type="match status" value="9"/>
</dbReference>
<feature type="domain" description="BIG2" evidence="1">
    <location>
        <begin position="731"/>
        <end position="815"/>
    </location>
</feature>
<accession>A0ABU3QWR6</accession>
<evidence type="ECO:0000313" key="2">
    <source>
        <dbReference type="EMBL" id="MDU0111687.1"/>
    </source>
</evidence>
<feature type="domain" description="BIG2" evidence="1">
    <location>
        <begin position="422"/>
        <end position="506"/>
    </location>
</feature>
<organism evidence="2 3">
    <name type="scientific">Psychrosphaera aquimarina</name>
    <dbReference type="NCBI Taxonomy" id="2044854"/>
    <lineage>
        <taxon>Bacteria</taxon>
        <taxon>Pseudomonadati</taxon>
        <taxon>Pseudomonadota</taxon>
        <taxon>Gammaproteobacteria</taxon>
        <taxon>Alteromonadales</taxon>
        <taxon>Pseudoalteromonadaceae</taxon>
        <taxon>Psychrosphaera</taxon>
    </lineage>
</organism>
<sequence length="1072" mass="115043">MNITNILQTLFTRLVVLTLAVVFLSACNPEEVLDDGGYEIKLLSTESVFREGEQLSVGVFDKVTGEQDVSANISSNNQSFELDEYVWTTDNSDLAVMALEKTYKNQIITKAPGKVVITATNSKRQVSFELTIAPALLNSVVISPKAQSIYLGQDKSFVLNGNYSDGSIRPITEGISWSIDNNDRASITNQGVVSSLNVGLVKVTASVTNELQQVKTNAVNLTITEAAVTKLDISAQSNIPLGRTGQLSAIAQFTDLTNDNVTTNVSWITTPEDIINIDAEGNITTSNMGQVTVSAVIDDGYGTEVLSNSVELTISEKVIETIDIVPENQVIIKDTPVISIEKQERFTVEATYSTGDKVDISLNESLVFTSSDTSIATVALLDSGQFLIETFVEGTTTLTLSLPNRLDEQVVTERVLTVIKPVLTKIDISAQSDTFAVGLQVNWQAIGHYDDNTTKDISDTVTWSSSSSNLASFNQDKRSTLSVTDTGVTSITAQFINDREQLIVSEPTEVTLRSAIVVDVLTISDNANIVDGQVSVPQGVQVNFQLKGMLSDGTEQILSGVTWTATENELATLNSSSGILIATKDVSKLGVLTTTASIFIDDTNFSHDVIVTVTPAKLVSFAIELPENNGLYKGYSQPLKVMGTFSTDLTYDLTDVVTWSIDDASKDKVVLSSIKKNTLEMVNAGDVTINASYLDIYDENKTKTTSLNFTVAPALLTSMSISAQLDSDKNGVGELDVVSVASGQNVLFSAIGTYSDNSTKEITEQVTWLSSSPSFLTIIETGEDGGQANTFKPTLEDTALTISALLTNDKQEDISSIFSFTIGDAVLENINLSPAALSFGLNVPAGKSVQLEIWGTYSDGSYKKITEDNAAVWSSNNLEVGTIVKETGLVTMEKGDPAALLITATETVSGNSFKGSLVLNRVDAIVEFIKITPDTSSAPWKLADGAQLNLKAFAVYSDLSEVEITEDENSTWSIPDVSDQAFISVENASTFKGLVTALTETENKVTVNLQNTTFGQTLITTADFVIGAAVLEFIEVSPTIQTITSGDTLVFTATGFTSNDETIESDRVGDLE</sequence>
<dbReference type="SMART" id="SM00635">
    <property type="entry name" value="BID_2"/>
    <property type="match status" value="8"/>
</dbReference>
<protein>
    <recommendedName>
        <fullName evidence="1">BIG2 domain-containing protein</fullName>
    </recommendedName>
</protein>
<evidence type="ECO:0000259" key="1">
    <source>
        <dbReference type="SMART" id="SM00635"/>
    </source>
</evidence>
<dbReference type="Proteomes" id="UP001257914">
    <property type="component" value="Unassembled WGS sequence"/>
</dbReference>
<name>A0ABU3QWR6_9GAMM</name>
<feature type="domain" description="BIG2" evidence="1">
    <location>
        <begin position="136"/>
        <end position="217"/>
    </location>
</feature>
<dbReference type="RefSeq" id="WP_315945588.1">
    <property type="nucleotide sequence ID" value="NZ_JAWCUA010000001.1"/>
</dbReference>